<sequence>MSGQLSCYGGHISNPVVDKEYRVSVFLYDRDDTCVLNLMPDQVVYGRSFNASYLKVRHSPDARKFCFPRNVNVNPGDAFVFSMEPGKLCATFFHGAKSEYSITFTRGRSPDALKEHAIMTAHTDSYLHKVLTLAKVHALLGSTRAEFNQALAASKVRDTVESEKLTKDQFKAANEANATVQLKGDKSVPGDQDIFDQTAMLACGVNSRLAAVAKAKHPDLYDVSTADGQLDMINDSANGLFNWYHTNMGAYLNTVSMSSETLKHRYDTATIELDAIRDLFASLALPEAALNDLLGAVSSFVKQMNTISLGIEKKTRKNAKLVNFFSVQPPLGNPDLKHLAKMRMIYCQFEEAISTWSTACASGTNYDLAITVFVLDCEMNREMVALVYDHCKDLILKSAEADLDAIGSSGLKPTTDPINVPGTNPIGPPPVPN</sequence>
<reference evidence="3" key="1">
    <citation type="journal article" date="2014" name="Genome Announc.">
        <title>Genome sequence and annotation of Acremonium chrysogenum, producer of the beta-lactam antibiotic cephalosporin C.</title>
        <authorList>
            <person name="Terfehr D."/>
            <person name="Dahlmann T.A."/>
            <person name="Specht T."/>
            <person name="Zadra I."/>
            <person name="Kuernsteiner H."/>
            <person name="Kueck U."/>
        </authorList>
    </citation>
    <scope>NUCLEOTIDE SEQUENCE [LARGE SCALE GENOMIC DNA]</scope>
    <source>
        <strain evidence="3">ATCC 11550 / CBS 779.69 / DSM 880 / IAM 14645 / JCM 23072 / IMI 49137</strain>
    </source>
</reference>
<feature type="region of interest" description="Disordered" evidence="1">
    <location>
        <begin position="414"/>
        <end position="433"/>
    </location>
</feature>
<dbReference type="Proteomes" id="UP000029964">
    <property type="component" value="Unassembled WGS sequence"/>
</dbReference>
<name>A0A086SUK4_HAPC1</name>
<dbReference type="HOGENOM" id="CLU_633078_0_0_1"/>
<evidence type="ECO:0000313" key="3">
    <source>
        <dbReference type="Proteomes" id="UP000029964"/>
    </source>
</evidence>
<keyword evidence="3" id="KW-1185">Reference proteome</keyword>
<evidence type="ECO:0000313" key="2">
    <source>
        <dbReference type="EMBL" id="KFH40786.1"/>
    </source>
</evidence>
<dbReference type="EMBL" id="JPKY01000168">
    <property type="protein sequence ID" value="KFH40786.1"/>
    <property type="molecule type" value="Genomic_DNA"/>
</dbReference>
<protein>
    <submittedName>
        <fullName evidence="2">Uncharacterized protein</fullName>
    </submittedName>
</protein>
<comment type="caution">
    <text evidence="2">The sequence shown here is derived from an EMBL/GenBank/DDBJ whole genome shotgun (WGS) entry which is preliminary data.</text>
</comment>
<organism evidence="2 3">
    <name type="scientific">Hapsidospora chrysogenum (strain ATCC 11550 / CBS 779.69 / DSM 880 / IAM 14645 / JCM 23072 / IMI 49137)</name>
    <name type="common">Acremonium chrysogenum</name>
    <dbReference type="NCBI Taxonomy" id="857340"/>
    <lineage>
        <taxon>Eukaryota</taxon>
        <taxon>Fungi</taxon>
        <taxon>Dikarya</taxon>
        <taxon>Ascomycota</taxon>
        <taxon>Pezizomycotina</taxon>
        <taxon>Sordariomycetes</taxon>
        <taxon>Hypocreomycetidae</taxon>
        <taxon>Hypocreales</taxon>
        <taxon>Bionectriaceae</taxon>
        <taxon>Hapsidospora</taxon>
    </lineage>
</organism>
<accession>A0A086SUK4</accession>
<evidence type="ECO:0000256" key="1">
    <source>
        <dbReference type="SAM" id="MobiDB-lite"/>
    </source>
</evidence>
<gene>
    <name evidence="2" type="ORF">ACRE_085210</name>
</gene>
<dbReference type="AlphaFoldDB" id="A0A086SUK4"/>
<proteinExistence type="predicted"/>
<dbReference type="OrthoDB" id="5337474at2759"/>